<protein>
    <recommendedName>
        <fullName evidence="1">Heterokaryon incompatibility domain-containing protein</fullName>
    </recommendedName>
</protein>
<dbReference type="Pfam" id="PF26639">
    <property type="entry name" value="Het-6_barrel"/>
    <property type="match status" value="1"/>
</dbReference>
<dbReference type="Proteomes" id="UP001152300">
    <property type="component" value="Unassembled WGS sequence"/>
</dbReference>
<dbReference type="EMBL" id="JAPEIS010000001">
    <property type="protein sequence ID" value="KAJ8071855.1"/>
    <property type="molecule type" value="Genomic_DNA"/>
</dbReference>
<dbReference type="PANTHER" id="PTHR24148:SF64">
    <property type="entry name" value="HETEROKARYON INCOMPATIBILITY DOMAIN-CONTAINING PROTEIN"/>
    <property type="match status" value="1"/>
</dbReference>
<organism evidence="2 3">
    <name type="scientific">Sclerotinia nivalis</name>
    <dbReference type="NCBI Taxonomy" id="352851"/>
    <lineage>
        <taxon>Eukaryota</taxon>
        <taxon>Fungi</taxon>
        <taxon>Dikarya</taxon>
        <taxon>Ascomycota</taxon>
        <taxon>Pezizomycotina</taxon>
        <taxon>Leotiomycetes</taxon>
        <taxon>Helotiales</taxon>
        <taxon>Sclerotiniaceae</taxon>
        <taxon>Sclerotinia</taxon>
    </lineage>
</organism>
<dbReference type="InterPro" id="IPR010730">
    <property type="entry name" value="HET"/>
</dbReference>
<keyword evidence="3" id="KW-1185">Reference proteome</keyword>
<evidence type="ECO:0000313" key="3">
    <source>
        <dbReference type="Proteomes" id="UP001152300"/>
    </source>
</evidence>
<gene>
    <name evidence="2" type="ORF">OCU04_002164</name>
</gene>
<dbReference type="Pfam" id="PF06985">
    <property type="entry name" value="HET"/>
    <property type="match status" value="1"/>
</dbReference>
<accession>A0A9X0AZK2</accession>
<name>A0A9X0AZK2_9HELO</name>
<dbReference type="OrthoDB" id="2504919at2759"/>
<feature type="domain" description="Heterokaryon incompatibility" evidence="1">
    <location>
        <begin position="52"/>
        <end position="211"/>
    </location>
</feature>
<sequence length="678" mass="77718">MVVGGLSDYSYTPLDTSKPSIRLLRLQRDEQGSISGWLEIFSLEDPKCPVFSNLSYVWGSKVYSHSILINGRPFPVLNSLHPFLETICDDQNLKQGWWWIDSICINQNAGSVAELERNTQVAMMRRVYEKSEKTIGWLGLGDDEGEQAILFLKVLATHKKRLDLLYQKRLVGEKGDKEEELGNDLSDRSKWGALEKLLLRPWWTRVWTLQEYLVPRKFVFQCGNERIDRRKLTQAMSAISSCRRIDETLLAHKAFQAPWIRRRVLQWYQRGAPIQLIGLMGYISDYKASDPRDRIYSVLGLVADRALAGIPRYQDSSVKVYSSLVKSFVESHQSLDIICFVDRFHGSEHSDVQPMLPSWVPDWRVKVQPWMVPAIAAQSGAKHVGSLRPLQFLYPEGRSHDIFTAGKSKAPLTYSFSTDLQKMTCQGIFVDLVDGIGGLKVVYTDEDGKDDGVAEVYPGVESTTIHRTFKASSANANSAYRTELDSQLASRYMDHIFRSLMLNRQDRYLGEDIPAKDFSYQEFQAFCLEAMETPVNVHPLFLDWFEHNRSLRIGCHSLEQICKAAQSPESKSFTNVDFMDISTHEKVFLSRFRDTTKWMARRLMTTNRKLIGMVPCRARKGDQVWILLGCSIPLILRKWGNRDGYQVIGECYLHGYMNGEIQDEVTNGVRRVEEICLL</sequence>
<reference evidence="2" key="1">
    <citation type="submission" date="2022-11" db="EMBL/GenBank/DDBJ databases">
        <title>Genome Resource of Sclerotinia nivalis Strain SnTB1, a Plant Pathogen Isolated from American Ginseng.</title>
        <authorList>
            <person name="Fan S."/>
        </authorList>
    </citation>
    <scope>NUCLEOTIDE SEQUENCE</scope>
    <source>
        <strain evidence="2">SnTB1</strain>
    </source>
</reference>
<dbReference type="InterPro" id="IPR052895">
    <property type="entry name" value="HetReg/Transcr_Mod"/>
</dbReference>
<dbReference type="PANTHER" id="PTHR24148">
    <property type="entry name" value="ANKYRIN REPEAT DOMAIN-CONTAINING PROTEIN 39 HOMOLOG-RELATED"/>
    <property type="match status" value="1"/>
</dbReference>
<comment type="caution">
    <text evidence="2">The sequence shown here is derived from an EMBL/GenBank/DDBJ whole genome shotgun (WGS) entry which is preliminary data.</text>
</comment>
<evidence type="ECO:0000313" key="2">
    <source>
        <dbReference type="EMBL" id="KAJ8071855.1"/>
    </source>
</evidence>
<proteinExistence type="predicted"/>
<dbReference type="AlphaFoldDB" id="A0A9X0AZK2"/>
<evidence type="ECO:0000259" key="1">
    <source>
        <dbReference type="Pfam" id="PF06985"/>
    </source>
</evidence>